<evidence type="ECO:0000313" key="2">
    <source>
        <dbReference type="WBParaSite" id="JU765_v2.g20036.t1"/>
    </source>
</evidence>
<sequence length="159" mass="18301">MDKYTNYLFAQGPKAMAQICTWINKKNTCEMPFSADCHNVDSYMKIFNTQDFVEADNFFTTEAINVWECGPGYDMTMDNFYCKLTIHNQHDDELKSCETQVLDNFNHDFNCKYANQYVSCVTNVYQKYCGIAAAKFGCNWAEVAMKVDVPQCNNTLPVC</sequence>
<organism evidence="1 2">
    <name type="scientific">Panagrolaimus sp. JU765</name>
    <dbReference type="NCBI Taxonomy" id="591449"/>
    <lineage>
        <taxon>Eukaryota</taxon>
        <taxon>Metazoa</taxon>
        <taxon>Ecdysozoa</taxon>
        <taxon>Nematoda</taxon>
        <taxon>Chromadorea</taxon>
        <taxon>Rhabditida</taxon>
        <taxon>Tylenchina</taxon>
        <taxon>Panagrolaimomorpha</taxon>
        <taxon>Panagrolaimoidea</taxon>
        <taxon>Panagrolaimidae</taxon>
        <taxon>Panagrolaimus</taxon>
    </lineage>
</organism>
<reference evidence="2" key="1">
    <citation type="submission" date="2022-11" db="UniProtKB">
        <authorList>
            <consortium name="WormBaseParasite"/>
        </authorList>
    </citation>
    <scope>IDENTIFICATION</scope>
</reference>
<protein>
    <submittedName>
        <fullName evidence="2">DUF19 domain-containing protein</fullName>
    </submittedName>
</protein>
<name>A0AC34QW28_9BILA</name>
<dbReference type="Proteomes" id="UP000887576">
    <property type="component" value="Unplaced"/>
</dbReference>
<proteinExistence type="predicted"/>
<accession>A0AC34QW28</accession>
<evidence type="ECO:0000313" key="1">
    <source>
        <dbReference type="Proteomes" id="UP000887576"/>
    </source>
</evidence>
<dbReference type="WBParaSite" id="JU765_v2.g20036.t1">
    <property type="protein sequence ID" value="JU765_v2.g20036.t1"/>
    <property type="gene ID" value="JU765_v2.g20036"/>
</dbReference>